<dbReference type="AlphaFoldDB" id="A0A644YEX6"/>
<evidence type="ECO:0000256" key="1">
    <source>
        <dbReference type="SAM" id="MobiDB-lite"/>
    </source>
</evidence>
<organism evidence="2">
    <name type="scientific">bioreactor metagenome</name>
    <dbReference type="NCBI Taxonomy" id="1076179"/>
    <lineage>
        <taxon>unclassified sequences</taxon>
        <taxon>metagenomes</taxon>
        <taxon>ecological metagenomes</taxon>
    </lineage>
</organism>
<reference evidence="2" key="1">
    <citation type="submission" date="2019-08" db="EMBL/GenBank/DDBJ databases">
        <authorList>
            <person name="Kucharzyk K."/>
            <person name="Murdoch R.W."/>
            <person name="Higgins S."/>
            <person name="Loffler F."/>
        </authorList>
    </citation>
    <scope>NUCLEOTIDE SEQUENCE</scope>
</reference>
<gene>
    <name evidence="2" type="ORF">SDC9_73032</name>
</gene>
<feature type="region of interest" description="Disordered" evidence="1">
    <location>
        <begin position="100"/>
        <end position="126"/>
    </location>
</feature>
<name>A0A644YEX6_9ZZZZ</name>
<proteinExistence type="predicted"/>
<sequence length="214" mass="24542">MIIFRRIRRERQPRKTGHVVKGLGENKDHIRLFLWVRRGLRGPQNLIQSLYNAVHVFRAVILRFPIGQQTRVPPKAQCQPVIPVGNGGHDMVLRVHRESLSHGGRARTHHQSKPQGQLHGQQYKPGSAGAERQLFFQQEKKQSQQRQHSHGRPGEAWNFKVSCHAHNLIHLADHAKVLYLQRRSVDGEFEIAHQRQRCARGGNSQRPNPEASGQ</sequence>
<comment type="caution">
    <text evidence="2">The sequence shown here is derived from an EMBL/GenBank/DDBJ whole genome shotgun (WGS) entry which is preliminary data.</text>
</comment>
<dbReference type="EMBL" id="VSSQ01004756">
    <property type="protein sequence ID" value="MPM26528.1"/>
    <property type="molecule type" value="Genomic_DNA"/>
</dbReference>
<protein>
    <submittedName>
        <fullName evidence="2">Uncharacterized protein</fullName>
    </submittedName>
</protein>
<evidence type="ECO:0000313" key="2">
    <source>
        <dbReference type="EMBL" id="MPM26528.1"/>
    </source>
</evidence>
<accession>A0A644YEX6</accession>